<evidence type="ECO:0000313" key="2">
    <source>
        <dbReference type="Proteomes" id="UP001240529"/>
    </source>
</evidence>
<dbReference type="Proteomes" id="UP001240529">
    <property type="component" value="Unassembled WGS sequence"/>
</dbReference>
<protein>
    <submittedName>
        <fullName evidence="1">Uncharacterized protein</fullName>
    </submittedName>
</protein>
<name>A0AAP5FB24_9GAMM</name>
<organism evidence="1 2">
    <name type="scientific">Stenotrophomonas geniculata</name>
    <dbReference type="NCBI Taxonomy" id="86188"/>
    <lineage>
        <taxon>Bacteria</taxon>
        <taxon>Pseudomonadati</taxon>
        <taxon>Pseudomonadota</taxon>
        <taxon>Gammaproteobacteria</taxon>
        <taxon>Lysobacterales</taxon>
        <taxon>Lysobacteraceae</taxon>
        <taxon>Stenotrophomonas</taxon>
    </lineage>
</organism>
<proteinExistence type="predicted"/>
<accession>A0AAP5FB24</accession>
<comment type="caution">
    <text evidence="1">The sequence shown here is derived from an EMBL/GenBank/DDBJ whole genome shotgun (WGS) entry which is preliminary data.</text>
</comment>
<sequence>MQIKLSLGKEYQVTLQDKAVVTLIVHGASPGVVQFTLDGIYWEHPDIEFLHWSKIEVVKGIAR</sequence>
<evidence type="ECO:0000313" key="1">
    <source>
        <dbReference type="EMBL" id="MDQ7953142.1"/>
    </source>
</evidence>
<dbReference type="AlphaFoldDB" id="A0AAP5FB24"/>
<dbReference type="RefSeq" id="WP_305730506.1">
    <property type="nucleotide sequence ID" value="NZ_JAUZEA010000007.1"/>
</dbReference>
<reference evidence="1" key="1">
    <citation type="submission" date="2023-07" db="EMBL/GenBank/DDBJ databases">
        <authorList>
            <person name="Shahid S."/>
            <person name="Akbar M.Y."/>
            <person name="Ajmal W."/>
            <person name="Ansari A."/>
            <person name="Ghazanfar S."/>
        </authorList>
    </citation>
    <scope>NUCLEOTIDE SEQUENCE</scope>
    <source>
        <strain evidence="1">NIGAB</strain>
    </source>
</reference>
<dbReference type="EMBL" id="JAVIAC010000007">
    <property type="protein sequence ID" value="MDQ7953142.1"/>
    <property type="molecule type" value="Genomic_DNA"/>
</dbReference>
<gene>
    <name evidence="1" type="ORF">Q0031_15270</name>
</gene>